<comment type="cofactor">
    <cofactor evidence="1">
        <name>Zn(2+)</name>
        <dbReference type="ChEBI" id="CHEBI:29105"/>
    </cofactor>
</comment>
<evidence type="ECO:0000259" key="14">
    <source>
        <dbReference type="Pfam" id="PF02163"/>
    </source>
</evidence>
<dbReference type="InterPro" id="IPR044537">
    <property type="entry name" value="Rip2-like"/>
</dbReference>
<reference evidence="16" key="1">
    <citation type="submission" date="2020-07" db="EMBL/GenBank/DDBJ databases">
        <title>Metabolic diversity and evolutionary history of the archaeal phylum ###Micrarchaeota### uncovered from a freshwater lake metagenome.</title>
        <authorList>
            <person name="Kadnikov V.V."/>
            <person name="Savvichev A.S."/>
            <person name="Mardanov A.V."/>
            <person name="Beletsky A.V."/>
            <person name="Chupakov A.V."/>
            <person name="Kokryatskaya N.M."/>
            <person name="Pimenov N.V."/>
            <person name="Ravin N.V."/>
        </authorList>
    </citation>
    <scope>NUCLEOTIDE SEQUENCE [LARGE SCALE GENOMIC DNA]</scope>
</reference>
<name>A0A7D5XCV3_FERL1</name>
<dbReference type="AlphaFoldDB" id="A0A7D5XCV3"/>
<keyword evidence="11" id="KW-0482">Metalloprotease</keyword>
<evidence type="ECO:0000256" key="10">
    <source>
        <dbReference type="ARBA" id="ARBA00022989"/>
    </source>
</evidence>
<dbReference type="GO" id="GO:0005886">
    <property type="term" value="C:plasma membrane"/>
    <property type="evidence" value="ECO:0007669"/>
    <property type="project" value="UniProtKB-SubCell"/>
</dbReference>
<dbReference type="GO" id="GO:0008237">
    <property type="term" value="F:metallopeptidase activity"/>
    <property type="evidence" value="ECO:0007669"/>
    <property type="project" value="UniProtKB-KW"/>
</dbReference>
<evidence type="ECO:0000256" key="7">
    <source>
        <dbReference type="ARBA" id="ARBA00022723"/>
    </source>
</evidence>
<sequence>MEAGELQDITISVLAIAIAFSIGKLAFFPIILLTVGVGFVAHELMHRFAANHYGARAFYRAWPEGLLFMLATAIISGGRFLFAAPGAVYIYSSYLSRRENGIISLAGPLTNILLAIVFLFLSVAVGLRGTPNAELLAQSLLSFGTYINLYLAFFNLLPIPPLDGSKVAAWNFPLWAFIMVILTFLLFVG</sequence>
<comment type="subcellular location">
    <subcellularLocation>
        <location evidence="2">Cell membrane</location>
        <topology evidence="2">Multi-pass membrane protein</topology>
    </subcellularLocation>
</comment>
<organism evidence="15 16">
    <name type="scientific">Fermentimicrarchaeum limneticum</name>
    <dbReference type="NCBI Taxonomy" id="2795018"/>
    <lineage>
        <taxon>Archaea</taxon>
        <taxon>Candidatus Micrarchaeota</taxon>
        <taxon>Candidatus Fermentimicrarchaeales</taxon>
        <taxon>Candidatus Fermentimicrarchaeaceae</taxon>
        <taxon>Candidatus Fermentimicrarchaeum</taxon>
    </lineage>
</organism>
<evidence type="ECO:0000256" key="4">
    <source>
        <dbReference type="ARBA" id="ARBA00022475"/>
    </source>
</evidence>
<keyword evidence="10 13" id="KW-1133">Transmembrane helix</keyword>
<comment type="similarity">
    <text evidence="3">Belongs to the peptidase M50B family.</text>
</comment>
<dbReference type="InterPro" id="IPR052348">
    <property type="entry name" value="Metallopeptidase_M50B"/>
</dbReference>
<evidence type="ECO:0000256" key="2">
    <source>
        <dbReference type="ARBA" id="ARBA00004651"/>
    </source>
</evidence>
<keyword evidence="6 13" id="KW-0812">Transmembrane</keyword>
<keyword evidence="5 15" id="KW-0645">Protease</keyword>
<dbReference type="Proteomes" id="UP000510821">
    <property type="component" value="Chromosome"/>
</dbReference>
<accession>A0A7D5XCV3</accession>
<evidence type="ECO:0000313" key="16">
    <source>
        <dbReference type="Proteomes" id="UP000510821"/>
    </source>
</evidence>
<keyword evidence="7" id="KW-0479">Metal-binding</keyword>
<dbReference type="EMBL" id="CP058998">
    <property type="protein sequence ID" value="QLJ53305.1"/>
    <property type="molecule type" value="Genomic_DNA"/>
</dbReference>
<evidence type="ECO:0000256" key="1">
    <source>
        <dbReference type="ARBA" id="ARBA00001947"/>
    </source>
</evidence>
<dbReference type="InterPro" id="IPR008915">
    <property type="entry name" value="Peptidase_M50"/>
</dbReference>
<keyword evidence="4" id="KW-1003">Cell membrane</keyword>
<evidence type="ECO:0000256" key="9">
    <source>
        <dbReference type="ARBA" id="ARBA00022833"/>
    </source>
</evidence>
<dbReference type="PANTHER" id="PTHR35864">
    <property type="entry name" value="ZINC METALLOPROTEASE MJ0611-RELATED"/>
    <property type="match status" value="1"/>
</dbReference>
<evidence type="ECO:0000256" key="13">
    <source>
        <dbReference type="SAM" id="Phobius"/>
    </source>
</evidence>
<evidence type="ECO:0000313" key="15">
    <source>
        <dbReference type="EMBL" id="QLJ53305.1"/>
    </source>
</evidence>
<feature type="domain" description="Peptidase M50" evidence="14">
    <location>
        <begin position="132"/>
        <end position="168"/>
    </location>
</feature>
<keyword evidence="8" id="KW-0378">Hydrolase</keyword>
<feature type="transmembrane region" description="Helical" evidence="13">
    <location>
        <begin position="12"/>
        <end position="45"/>
    </location>
</feature>
<feature type="transmembrane region" description="Helical" evidence="13">
    <location>
        <begin position="139"/>
        <end position="157"/>
    </location>
</feature>
<feature type="transmembrane region" description="Helical" evidence="13">
    <location>
        <begin position="169"/>
        <end position="188"/>
    </location>
</feature>
<keyword evidence="9" id="KW-0862">Zinc</keyword>
<protein>
    <submittedName>
        <fullName evidence="15">Zn-dependent protease</fullName>
    </submittedName>
</protein>
<dbReference type="PANTHER" id="PTHR35864:SF1">
    <property type="entry name" value="ZINC METALLOPROTEASE YWHC-RELATED"/>
    <property type="match status" value="1"/>
</dbReference>
<dbReference type="Pfam" id="PF02163">
    <property type="entry name" value="Peptidase_M50"/>
    <property type="match status" value="1"/>
</dbReference>
<evidence type="ECO:0000256" key="11">
    <source>
        <dbReference type="ARBA" id="ARBA00023049"/>
    </source>
</evidence>
<dbReference type="KEGG" id="flt:Sv326_1130"/>
<dbReference type="CDD" id="cd06158">
    <property type="entry name" value="S2P-M50_like_1"/>
    <property type="match status" value="1"/>
</dbReference>
<feature type="transmembrane region" description="Helical" evidence="13">
    <location>
        <begin position="66"/>
        <end position="90"/>
    </location>
</feature>
<evidence type="ECO:0000256" key="6">
    <source>
        <dbReference type="ARBA" id="ARBA00022692"/>
    </source>
</evidence>
<feature type="transmembrane region" description="Helical" evidence="13">
    <location>
        <begin position="102"/>
        <end position="127"/>
    </location>
</feature>
<evidence type="ECO:0000256" key="5">
    <source>
        <dbReference type="ARBA" id="ARBA00022670"/>
    </source>
</evidence>
<evidence type="ECO:0000256" key="8">
    <source>
        <dbReference type="ARBA" id="ARBA00022801"/>
    </source>
</evidence>
<evidence type="ECO:0000256" key="12">
    <source>
        <dbReference type="ARBA" id="ARBA00023136"/>
    </source>
</evidence>
<dbReference type="GO" id="GO:0006508">
    <property type="term" value="P:proteolysis"/>
    <property type="evidence" value="ECO:0007669"/>
    <property type="project" value="UniProtKB-KW"/>
</dbReference>
<keyword evidence="12 13" id="KW-0472">Membrane</keyword>
<gene>
    <name evidence="15" type="ORF">Sv326_1130</name>
</gene>
<dbReference type="GO" id="GO:0046872">
    <property type="term" value="F:metal ion binding"/>
    <property type="evidence" value="ECO:0007669"/>
    <property type="project" value="UniProtKB-KW"/>
</dbReference>
<proteinExistence type="inferred from homology"/>
<evidence type="ECO:0000256" key="3">
    <source>
        <dbReference type="ARBA" id="ARBA00007931"/>
    </source>
</evidence>